<keyword evidence="1" id="KW-0472">Membrane</keyword>
<reference evidence="2 3" key="1">
    <citation type="journal article" date="2018" name="G3 (Bethesda)">
        <title>Phylogenetic and Phylogenomic Definition of Rhizopus Species.</title>
        <authorList>
            <person name="Gryganskyi A.P."/>
            <person name="Golan J."/>
            <person name="Dolatabadi S."/>
            <person name="Mondo S."/>
            <person name="Robb S."/>
            <person name="Idnurm A."/>
            <person name="Muszewska A."/>
            <person name="Steczkiewicz K."/>
            <person name="Masonjones S."/>
            <person name="Liao H.L."/>
            <person name="Gajdeczka M.T."/>
            <person name="Anike F."/>
            <person name="Vuek A."/>
            <person name="Anishchenko I.M."/>
            <person name="Voigt K."/>
            <person name="de Hoog G.S."/>
            <person name="Smith M.E."/>
            <person name="Heitman J."/>
            <person name="Vilgalys R."/>
            <person name="Stajich J.E."/>
        </authorList>
    </citation>
    <scope>NUCLEOTIDE SEQUENCE [LARGE SCALE GENOMIC DNA]</scope>
    <source>
        <strain evidence="2 3">CBS 357.93</strain>
    </source>
</reference>
<dbReference type="InterPro" id="IPR036291">
    <property type="entry name" value="NAD(P)-bd_dom_sf"/>
</dbReference>
<dbReference type="PANTHER" id="PTHR45033">
    <property type="match status" value="1"/>
</dbReference>
<comment type="caution">
    <text evidence="2">The sequence shown here is derived from an EMBL/GenBank/DDBJ whole genome shotgun (WGS) entry which is preliminary data.</text>
</comment>
<keyword evidence="1" id="KW-1133">Transmembrane helix</keyword>
<dbReference type="SUPFAM" id="SSF51735">
    <property type="entry name" value="NAD(P)-binding Rossmann-fold domains"/>
    <property type="match status" value="1"/>
</dbReference>
<dbReference type="Gene3D" id="3.40.50.720">
    <property type="entry name" value="NAD(P)-binding Rossmann-like Domain"/>
    <property type="match status" value="1"/>
</dbReference>
<evidence type="ECO:0000256" key="1">
    <source>
        <dbReference type="SAM" id="Phobius"/>
    </source>
</evidence>
<dbReference type="STRING" id="86630.A0A367JL89"/>
<dbReference type="Proteomes" id="UP000252139">
    <property type="component" value="Unassembled WGS sequence"/>
</dbReference>
<organism evidence="2 3">
    <name type="scientific">Rhizopus azygosporus</name>
    <name type="common">Rhizopus microsporus var. azygosporus</name>
    <dbReference type="NCBI Taxonomy" id="86630"/>
    <lineage>
        <taxon>Eukaryota</taxon>
        <taxon>Fungi</taxon>
        <taxon>Fungi incertae sedis</taxon>
        <taxon>Mucoromycota</taxon>
        <taxon>Mucoromycotina</taxon>
        <taxon>Mucoromycetes</taxon>
        <taxon>Mucorales</taxon>
        <taxon>Mucorineae</taxon>
        <taxon>Rhizopodaceae</taxon>
        <taxon>Rhizopus</taxon>
    </lineage>
</organism>
<sequence>MHGNRALFIKGQVQKGQHVLITGIGGGGVALFALQFAAAIGTHVYVTSSPDEKIQKAIQLGVKGGINYRNGMLLSRRI</sequence>
<feature type="transmembrane region" description="Helical" evidence="1">
    <location>
        <begin position="20"/>
        <end position="46"/>
    </location>
</feature>
<dbReference type="EMBL" id="PJQL01001084">
    <property type="protein sequence ID" value="RCH90686.1"/>
    <property type="molecule type" value="Genomic_DNA"/>
</dbReference>
<name>A0A367JL89_RHIAZ</name>
<keyword evidence="3" id="KW-1185">Reference proteome</keyword>
<evidence type="ECO:0000313" key="2">
    <source>
        <dbReference type="EMBL" id="RCH90686.1"/>
    </source>
</evidence>
<protein>
    <recommendedName>
        <fullName evidence="4">Alcohol dehydrogenase-like C-terminal domain-containing protein</fullName>
    </recommendedName>
</protein>
<dbReference type="OrthoDB" id="449487at2759"/>
<dbReference type="PANTHER" id="PTHR45033:SF3">
    <property type="entry name" value="DEHYDROGENASE, PUTATIVE (AFU_ORTHOLOGUE AFUA_2G13270)-RELATED"/>
    <property type="match status" value="1"/>
</dbReference>
<evidence type="ECO:0008006" key="4">
    <source>
        <dbReference type="Google" id="ProtNLM"/>
    </source>
</evidence>
<gene>
    <name evidence="2" type="ORF">CU097_012186</name>
</gene>
<dbReference type="InterPro" id="IPR052711">
    <property type="entry name" value="Zinc_ADH-like"/>
</dbReference>
<keyword evidence="1" id="KW-0812">Transmembrane</keyword>
<accession>A0A367JL89</accession>
<evidence type="ECO:0000313" key="3">
    <source>
        <dbReference type="Proteomes" id="UP000252139"/>
    </source>
</evidence>
<proteinExistence type="predicted"/>
<dbReference type="AlphaFoldDB" id="A0A367JL89"/>